<comment type="subcellular location">
    <subcellularLocation>
        <location evidence="6">Cytoplasm</location>
    </subcellularLocation>
</comment>
<protein>
    <recommendedName>
        <fullName evidence="6">Exodeoxyribonuclease 7 small subunit</fullName>
        <ecNumber evidence="6">3.1.11.6</ecNumber>
    </recommendedName>
    <alternativeName>
        <fullName evidence="6">Exodeoxyribonuclease VII small subunit</fullName>
        <shortName evidence="6">Exonuclease VII small subunit</shortName>
    </alternativeName>
</protein>
<dbReference type="NCBIfam" id="NF002140">
    <property type="entry name" value="PRK00977.1-4"/>
    <property type="match status" value="1"/>
</dbReference>
<evidence type="ECO:0000313" key="8">
    <source>
        <dbReference type="Proteomes" id="UP000823921"/>
    </source>
</evidence>
<dbReference type="Proteomes" id="UP000823921">
    <property type="component" value="Unassembled WGS sequence"/>
</dbReference>
<name>A0A9D2MKD7_9FIRM</name>
<evidence type="ECO:0000256" key="4">
    <source>
        <dbReference type="ARBA" id="ARBA00022801"/>
    </source>
</evidence>
<comment type="similarity">
    <text evidence="1 6">Belongs to the XseB family.</text>
</comment>
<dbReference type="GO" id="GO:0009318">
    <property type="term" value="C:exodeoxyribonuclease VII complex"/>
    <property type="evidence" value="ECO:0007669"/>
    <property type="project" value="UniProtKB-UniRule"/>
</dbReference>
<dbReference type="GO" id="GO:0006308">
    <property type="term" value="P:DNA catabolic process"/>
    <property type="evidence" value="ECO:0007669"/>
    <property type="project" value="UniProtKB-UniRule"/>
</dbReference>
<dbReference type="HAMAP" id="MF_00337">
    <property type="entry name" value="Exonuc_7_S"/>
    <property type="match status" value="1"/>
</dbReference>
<reference evidence="7" key="1">
    <citation type="journal article" date="2021" name="PeerJ">
        <title>Extensive microbial diversity within the chicken gut microbiome revealed by metagenomics and culture.</title>
        <authorList>
            <person name="Gilroy R."/>
            <person name="Ravi A."/>
            <person name="Getino M."/>
            <person name="Pursley I."/>
            <person name="Horton D.L."/>
            <person name="Alikhan N.F."/>
            <person name="Baker D."/>
            <person name="Gharbi K."/>
            <person name="Hall N."/>
            <person name="Watson M."/>
            <person name="Adriaenssens E.M."/>
            <person name="Foster-Nyarko E."/>
            <person name="Jarju S."/>
            <person name="Secka A."/>
            <person name="Antonio M."/>
            <person name="Oren A."/>
            <person name="Chaudhuri R.R."/>
            <person name="La Ragione R."/>
            <person name="Hildebrand F."/>
            <person name="Pallen M.J."/>
        </authorList>
    </citation>
    <scope>NUCLEOTIDE SEQUENCE</scope>
    <source>
        <strain evidence="7">CHK192-8294</strain>
    </source>
</reference>
<dbReference type="InterPro" id="IPR037004">
    <property type="entry name" value="Exonuc_VII_ssu_sf"/>
</dbReference>
<keyword evidence="4 6" id="KW-0378">Hydrolase</keyword>
<keyword evidence="3 6" id="KW-0540">Nuclease</keyword>
<dbReference type="EMBL" id="DWXO01000006">
    <property type="protein sequence ID" value="HJB79464.1"/>
    <property type="molecule type" value="Genomic_DNA"/>
</dbReference>
<comment type="function">
    <text evidence="6">Bidirectionally degrades single-stranded DNA into large acid-insoluble oligonucleotides, which are then degraded further into small acid-soluble oligonucleotides.</text>
</comment>
<comment type="subunit">
    <text evidence="6">Heterooligomer composed of large and small subunits.</text>
</comment>
<dbReference type="Gene3D" id="1.10.287.1040">
    <property type="entry name" value="Exonuclease VII, small subunit"/>
    <property type="match status" value="1"/>
</dbReference>
<comment type="caution">
    <text evidence="7">The sequence shown here is derived from an EMBL/GenBank/DDBJ whole genome shotgun (WGS) entry which is preliminary data.</text>
</comment>
<evidence type="ECO:0000256" key="6">
    <source>
        <dbReference type="HAMAP-Rule" id="MF_00337"/>
    </source>
</evidence>
<keyword evidence="2 6" id="KW-0963">Cytoplasm</keyword>
<dbReference type="PANTHER" id="PTHR34137">
    <property type="entry name" value="EXODEOXYRIBONUCLEASE 7 SMALL SUBUNIT"/>
    <property type="match status" value="1"/>
</dbReference>
<dbReference type="NCBIfam" id="NF002139">
    <property type="entry name" value="PRK00977.1-3"/>
    <property type="match status" value="1"/>
</dbReference>
<comment type="catalytic activity">
    <reaction evidence="6">
        <text>Exonucleolytic cleavage in either 5'- to 3'- or 3'- to 5'-direction to yield nucleoside 5'-phosphates.</text>
        <dbReference type="EC" id="3.1.11.6"/>
    </reaction>
</comment>
<dbReference type="EC" id="3.1.11.6" evidence="6"/>
<dbReference type="NCBIfam" id="TIGR01280">
    <property type="entry name" value="xseB"/>
    <property type="match status" value="1"/>
</dbReference>
<evidence type="ECO:0000256" key="2">
    <source>
        <dbReference type="ARBA" id="ARBA00022490"/>
    </source>
</evidence>
<dbReference type="AlphaFoldDB" id="A0A9D2MKD7"/>
<dbReference type="GO" id="GO:0005829">
    <property type="term" value="C:cytosol"/>
    <property type="evidence" value="ECO:0007669"/>
    <property type="project" value="TreeGrafter"/>
</dbReference>
<dbReference type="Pfam" id="PF02609">
    <property type="entry name" value="Exonuc_VII_S"/>
    <property type="match status" value="1"/>
</dbReference>
<evidence type="ECO:0000313" key="7">
    <source>
        <dbReference type="EMBL" id="HJB79464.1"/>
    </source>
</evidence>
<evidence type="ECO:0000256" key="5">
    <source>
        <dbReference type="ARBA" id="ARBA00022839"/>
    </source>
</evidence>
<dbReference type="PIRSF" id="PIRSF006488">
    <property type="entry name" value="Exonuc_VII_S"/>
    <property type="match status" value="1"/>
</dbReference>
<dbReference type="InterPro" id="IPR003761">
    <property type="entry name" value="Exonuc_VII_S"/>
</dbReference>
<evidence type="ECO:0000256" key="3">
    <source>
        <dbReference type="ARBA" id="ARBA00022722"/>
    </source>
</evidence>
<reference evidence="7" key="2">
    <citation type="submission" date="2021-04" db="EMBL/GenBank/DDBJ databases">
        <authorList>
            <person name="Gilroy R."/>
        </authorList>
    </citation>
    <scope>NUCLEOTIDE SEQUENCE</scope>
    <source>
        <strain evidence="7">CHK192-8294</strain>
    </source>
</reference>
<organism evidence="7 8">
    <name type="scientific">Candidatus Flavonifractor intestinigallinarum</name>
    <dbReference type="NCBI Taxonomy" id="2838586"/>
    <lineage>
        <taxon>Bacteria</taxon>
        <taxon>Bacillati</taxon>
        <taxon>Bacillota</taxon>
        <taxon>Clostridia</taxon>
        <taxon>Eubacteriales</taxon>
        <taxon>Oscillospiraceae</taxon>
        <taxon>Flavonifractor</taxon>
    </lineage>
</organism>
<proteinExistence type="inferred from homology"/>
<evidence type="ECO:0000256" key="1">
    <source>
        <dbReference type="ARBA" id="ARBA00009998"/>
    </source>
</evidence>
<accession>A0A9D2MKD7</accession>
<dbReference type="PANTHER" id="PTHR34137:SF1">
    <property type="entry name" value="EXODEOXYRIBONUCLEASE 7 SMALL SUBUNIT"/>
    <property type="match status" value="1"/>
</dbReference>
<sequence length="78" mass="8544">MADDKLTFEQAMGRLEEIVKRLEQGDAPLEEALALFEEGTRLLGGCSAQLDSAEQKVRKLLAGPEGQPVEEPFEEGQV</sequence>
<dbReference type="GO" id="GO:0008855">
    <property type="term" value="F:exodeoxyribonuclease VII activity"/>
    <property type="evidence" value="ECO:0007669"/>
    <property type="project" value="UniProtKB-UniRule"/>
</dbReference>
<keyword evidence="5 6" id="KW-0269">Exonuclease</keyword>
<gene>
    <name evidence="6 7" type="primary">xseB</name>
    <name evidence="7" type="ORF">H9712_00600</name>
</gene>
<dbReference type="SUPFAM" id="SSF116842">
    <property type="entry name" value="XseB-like"/>
    <property type="match status" value="1"/>
</dbReference>